<keyword evidence="14" id="KW-0539">Nucleus</keyword>
<dbReference type="Pfam" id="PF02735">
    <property type="entry name" value="Ku"/>
    <property type="match status" value="1"/>
</dbReference>
<dbReference type="PANTHER" id="PTHR12604:SF4">
    <property type="entry name" value="X-RAY REPAIR CROSS-COMPLEMENTING PROTEIN 5"/>
    <property type="match status" value="1"/>
</dbReference>
<dbReference type="InterPro" id="IPR006164">
    <property type="entry name" value="DNA_bd_Ku70/Ku80"/>
</dbReference>
<evidence type="ECO:0000256" key="3">
    <source>
        <dbReference type="ARBA" id="ARBA00012551"/>
    </source>
</evidence>
<comment type="subcellular location">
    <subcellularLocation>
        <location evidence="2">Chromosome</location>
        <location evidence="2">Telomere</location>
    </subcellularLocation>
    <subcellularLocation>
        <location evidence="1">Nucleus</location>
    </subcellularLocation>
</comment>
<evidence type="ECO:0000256" key="11">
    <source>
        <dbReference type="ARBA" id="ARBA00023125"/>
    </source>
</evidence>
<keyword evidence="9" id="KW-0067">ATP-binding</keyword>
<accession>A0AA91T044</accession>
<evidence type="ECO:0000313" key="16">
    <source>
        <dbReference type="EMBL" id="OVF06693.1"/>
    </source>
</evidence>
<organism evidence="16 17">
    <name type="scientific">Clavispora lusitaniae</name>
    <name type="common">Candida lusitaniae</name>
    <dbReference type="NCBI Taxonomy" id="36911"/>
    <lineage>
        <taxon>Eukaryota</taxon>
        <taxon>Fungi</taxon>
        <taxon>Dikarya</taxon>
        <taxon>Ascomycota</taxon>
        <taxon>Saccharomycotina</taxon>
        <taxon>Pichiomycetes</taxon>
        <taxon>Metschnikowiaceae</taxon>
        <taxon>Clavispora</taxon>
    </lineage>
</organism>
<evidence type="ECO:0000256" key="1">
    <source>
        <dbReference type="ARBA" id="ARBA00004123"/>
    </source>
</evidence>
<proteinExistence type="predicted"/>
<sequence>MADKELTVFVVDVGPYMHKDSYEYLFETAATKLLKGLKTDYVSVVAFHSHETNHQLESTGKFRGINVLVDFEAPSFSQLKKLREVLVPQDSIENEASDSFQSLVFSISLFQETKKKAFKRNIVVITSSESLMPSYSQEKIDALPNLLSDLGINLIVIGTDFKPSNPKKIEQNWLEIGKKFGQYYLLGKKEAYDVLRYSPPVKKTRPMPLYKGELRLGADFAQMMAEKHYDPSEDDTCLVWQVEVYPAAKSETNTQNLHEYLVDGDKAVRIERNTKKFMWEKNFQAKTDELIAEEDADDKQFDKVYLDHETTVPGFKFSNFDLIALDSDLQEAAKLKLTSEFDIFSFLKVSSLPYSYFTDETSFIVPEKSSSFKNTLIHFAFCQTLYEKGIAPVARFVRKQAKEVEVGALVPVKVKYGATFSYCYIFVRLPFKEDEKIGNFAKLSQRQKEDHHKTNDDASKKDSLMDDFINMRTYVGDDDLDETKDFKSTIDNFKVTMKTSESSKLSLPSTFKSSDPFLCNSPATNKFSLYLRKALLRSLEIEDWVTYCQDERFVEKVLRENQHSTNLFNLENALLTNSTAPLKWIKEKADKSHTTSKRLVEAFDIKYVRKIDVKKSRGNKNDVIFQQKGNYGADEGDYDAVPDFDF</sequence>
<keyword evidence="4" id="KW-0158">Chromosome</keyword>
<evidence type="ECO:0000256" key="12">
    <source>
        <dbReference type="ARBA" id="ARBA00023172"/>
    </source>
</evidence>
<dbReference type="EC" id="3.6.4.12" evidence="3"/>
<evidence type="ECO:0000256" key="8">
    <source>
        <dbReference type="ARBA" id="ARBA00022806"/>
    </source>
</evidence>
<comment type="caution">
    <text evidence="16">The sequence shown here is derived from an EMBL/GenBank/DDBJ whole genome shotgun (WGS) entry which is preliminary data.</text>
</comment>
<dbReference type="PANTHER" id="PTHR12604">
    <property type="entry name" value="KU AUTOANTIGEN DNA HELICASE"/>
    <property type="match status" value="1"/>
</dbReference>
<dbReference type="SUPFAM" id="SSF53300">
    <property type="entry name" value="vWA-like"/>
    <property type="match status" value="1"/>
</dbReference>
<dbReference type="GO" id="GO:0000781">
    <property type="term" value="C:chromosome, telomeric region"/>
    <property type="evidence" value="ECO:0007669"/>
    <property type="project" value="UniProtKB-SubCell"/>
</dbReference>
<keyword evidence="6" id="KW-0227">DNA damage</keyword>
<dbReference type="InterPro" id="IPR016194">
    <property type="entry name" value="SPOC-like_C_dom_sf"/>
</dbReference>
<dbReference type="Pfam" id="PF03731">
    <property type="entry name" value="Ku_N"/>
    <property type="match status" value="1"/>
</dbReference>
<evidence type="ECO:0000256" key="7">
    <source>
        <dbReference type="ARBA" id="ARBA00022801"/>
    </source>
</evidence>
<keyword evidence="11" id="KW-0238">DNA-binding</keyword>
<feature type="domain" description="Ku" evidence="15">
    <location>
        <begin position="303"/>
        <end position="446"/>
    </location>
</feature>
<dbReference type="SUPFAM" id="SSF100939">
    <property type="entry name" value="SPOC domain-like"/>
    <property type="match status" value="1"/>
</dbReference>
<evidence type="ECO:0000259" key="15">
    <source>
        <dbReference type="SMART" id="SM00559"/>
    </source>
</evidence>
<dbReference type="KEGG" id="clus:A9F13_19g01012"/>
<dbReference type="InterPro" id="IPR005161">
    <property type="entry name" value="Ku_N"/>
</dbReference>
<dbReference type="Gene3D" id="2.40.290.10">
    <property type="match status" value="1"/>
</dbReference>
<dbReference type="GO" id="GO:0042162">
    <property type="term" value="F:telomeric DNA binding"/>
    <property type="evidence" value="ECO:0007669"/>
    <property type="project" value="TreeGrafter"/>
</dbReference>
<dbReference type="SMART" id="SM00559">
    <property type="entry name" value="Ku78"/>
    <property type="match status" value="1"/>
</dbReference>
<evidence type="ECO:0000313" key="17">
    <source>
        <dbReference type="Proteomes" id="UP000195602"/>
    </source>
</evidence>
<dbReference type="Gene3D" id="3.40.50.410">
    <property type="entry name" value="von Willebrand factor, type A domain"/>
    <property type="match status" value="1"/>
</dbReference>
<dbReference type="GO" id="GO:0016787">
    <property type="term" value="F:hydrolase activity"/>
    <property type="evidence" value="ECO:0007669"/>
    <property type="project" value="UniProtKB-KW"/>
</dbReference>
<evidence type="ECO:0000256" key="6">
    <source>
        <dbReference type="ARBA" id="ARBA00022763"/>
    </source>
</evidence>
<evidence type="ECO:0000256" key="9">
    <source>
        <dbReference type="ARBA" id="ARBA00022840"/>
    </source>
</evidence>
<dbReference type="GO" id="GO:0043564">
    <property type="term" value="C:Ku70:Ku80 complex"/>
    <property type="evidence" value="ECO:0007669"/>
    <property type="project" value="TreeGrafter"/>
</dbReference>
<dbReference type="EMBL" id="LYUB02000019">
    <property type="protein sequence ID" value="OVF06693.1"/>
    <property type="molecule type" value="Genomic_DNA"/>
</dbReference>
<evidence type="ECO:0000256" key="4">
    <source>
        <dbReference type="ARBA" id="ARBA00022454"/>
    </source>
</evidence>
<gene>
    <name evidence="16" type="ORF">A9F13_19g01012</name>
</gene>
<evidence type="ECO:0000256" key="2">
    <source>
        <dbReference type="ARBA" id="ARBA00004574"/>
    </source>
</evidence>
<evidence type="ECO:0000256" key="10">
    <source>
        <dbReference type="ARBA" id="ARBA00022895"/>
    </source>
</evidence>
<dbReference type="GO" id="GO:0006310">
    <property type="term" value="P:DNA recombination"/>
    <property type="evidence" value="ECO:0007669"/>
    <property type="project" value="UniProtKB-KW"/>
</dbReference>
<reference evidence="16 17" key="1">
    <citation type="submission" date="2017-04" db="EMBL/GenBank/DDBJ databases">
        <title>Draft genome of the yeast Clavispora lusitaniae type strain CBS 6936.</title>
        <authorList>
            <person name="Durrens P."/>
            <person name="Klopp C."/>
            <person name="Biteau N."/>
            <person name="Fitton-Ouhabi V."/>
            <person name="Dementhon K."/>
            <person name="Accoceberry I."/>
            <person name="Sherman D.J."/>
            <person name="Noel T."/>
        </authorList>
    </citation>
    <scope>NUCLEOTIDE SEQUENCE [LARGE SCALE GENOMIC DNA]</scope>
    <source>
        <strain evidence="16 17">CBS 6936</strain>
    </source>
</reference>
<protein>
    <recommendedName>
        <fullName evidence="3">DNA helicase</fullName>
        <ecNumber evidence="3">3.6.4.12</ecNumber>
    </recommendedName>
</protein>
<evidence type="ECO:0000256" key="13">
    <source>
        <dbReference type="ARBA" id="ARBA00023204"/>
    </source>
</evidence>
<keyword evidence="13" id="KW-0234">DNA repair</keyword>
<keyword evidence="5" id="KW-0547">Nucleotide-binding</keyword>
<name>A0AA91T044_CLALS</name>
<dbReference type="GO" id="GO:0000723">
    <property type="term" value="P:telomere maintenance"/>
    <property type="evidence" value="ECO:0007669"/>
    <property type="project" value="TreeGrafter"/>
</dbReference>
<evidence type="ECO:0000256" key="14">
    <source>
        <dbReference type="ARBA" id="ARBA00023242"/>
    </source>
</evidence>
<keyword evidence="8 16" id="KW-0347">Helicase</keyword>
<dbReference type="AlphaFoldDB" id="A0AA91T044"/>
<dbReference type="InterPro" id="IPR036465">
    <property type="entry name" value="vWFA_dom_sf"/>
</dbReference>
<dbReference type="Proteomes" id="UP000195602">
    <property type="component" value="Unassembled WGS sequence"/>
</dbReference>
<dbReference type="GO" id="GO:0006303">
    <property type="term" value="P:double-strand break repair via nonhomologous end joining"/>
    <property type="evidence" value="ECO:0007669"/>
    <property type="project" value="InterPro"/>
</dbReference>
<evidence type="ECO:0000256" key="5">
    <source>
        <dbReference type="ARBA" id="ARBA00022741"/>
    </source>
</evidence>
<dbReference type="GO" id="GO:0003690">
    <property type="term" value="F:double-stranded DNA binding"/>
    <property type="evidence" value="ECO:0007669"/>
    <property type="project" value="TreeGrafter"/>
</dbReference>
<keyword evidence="7" id="KW-0378">Hydrolase</keyword>
<dbReference type="GO" id="GO:0003678">
    <property type="term" value="F:DNA helicase activity"/>
    <property type="evidence" value="ECO:0007669"/>
    <property type="project" value="UniProtKB-EC"/>
</dbReference>
<dbReference type="GO" id="GO:0005524">
    <property type="term" value="F:ATP binding"/>
    <property type="evidence" value="ECO:0007669"/>
    <property type="project" value="UniProtKB-KW"/>
</dbReference>
<keyword evidence="10" id="KW-0779">Telomere</keyword>
<keyword evidence="12" id="KW-0233">DNA recombination</keyword>